<organism evidence="2 3">
    <name type="scientific">Mycolicibacterium hodleri</name>
    <dbReference type="NCBI Taxonomy" id="49897"/>
    <lineage>
        <taxon>Bacteria</taxon>
        <taxon>Bacillati</taxon>
        <taxon>Actinomycetota</taxon>
        <taxon>Actinomycetes</taxon>
        <taxon>Mycobacteriales</taxon>
        <taxon>Mycobacteriaceae</taxon>
        <taxon>Mycolicibacterium</taxon>
    </lineage>
</organism>
<evidence type="ECO:0000313" key="3">
    <source>
        <dbReference type="Proteomes" id="UP000315759"/>
    </source>
</evidence>
<dbReference type="RefSeq" id="WP_142551702.1">
    <property type="nucleotide sequence ID" value="NZ_VIFX01000008.1"/>
</dbReference>
<comment type="caution">
    <text evidence="2">The sequence shown here is derived from an EMBL/GenBank/DDBJ whole genome shotgun (WGS) entry which is preliminary data.</text>
</comment>
<keyword evidence="3" id="KW-1185">Reference proteome</keyword>
<dbReference type="EMBL" id="VIFX01000008">
    <property type="protein sequence ID" value="TQR87131.1"/>
    <property type="molecule type" value="Genomic_DNA"/>
</dbReference>
<accession>A0A544W4I0</accession>
<feature type="chain" id="PRO_5022038647" description="Keratin associated protein" evidence="1">
    <location>
        <begin position="30"/>
        <end position="73"/>
    </location>
</feature>
<protein>
    <recommendedName>
        <fullName evidence="4">Keratin associated protein</fullName>
    </recommendedName>
</protein>
<proteinExistence type="predicted"/>
<gene>
    <name evidence="2" type="ORF">D8S82_08775</name>
</gene>
<evidence type="ECO:0000313" key="2">
    <source>
        <dbReference type="EMBL" id="TQR87131.1"/>
    </source>
</evidence>
<evidence type="ECO:0008006" key="4">
    <source>
        <dbReference type="Google" id="ProtNLM"/>
    </source>
</evidence>
<dbReference type="AlphaFoldDB" id="A0A544W4I0"/>
<feature type="signal peptide" evidence="1">
    <location>
        <begin position="1"/>
        <end position="29"/>
    </location>
</feature>
<sequence>MHFTARYLAPLAVAGGSALAIAMAPAAAAAPLSCTDVGSATQCVSPGNSQITANAPVVQQQQWPEFIIIHRNR</sequence>
<evidence type="ECO:0000256" key="1">
    <source>
        <dbReference type="SAM" id="SignalP"/>
    </source>
</evidence>
<keyword evidence="1" id="KW-0732">Signal</keyword>
<reference evidence="2 3" key="1">
    <citation type="submission" date="2018-10" db="EMBL/GenBank/DDBJ databases">
        <title>Draft genome of Mycobacterium hodleri strain B.</title>
        <authorList>
            <person name="Amande T.J."/>
            <person name="Mcgenity T.J."/>
        </authorList>
    </citation>
    <scope>NUCLEOTIDE SEQUENCE [LARGE SCALE GENOMIC DNA]</scope>
    <source>
        <strain evidence="2 3">B</strain>
    </source>
</reference>
<dbReference type="Proteomes" id="UP000315759">
    <property type="component" value="Unassembled WGS sequence"/>
</dbReference>
<name>A0A544W4I0_9MYCO</name>